<comment type="caution">
    <text evidence="1">The sequence shown here is derived from an EMBL/GenBank/DDBJ whole genome shotgun (WGS) entry which is preliminary data.</text>
</comment>
<organism evidence="1 2">
    <name type="scientific">Araneus ventricosus</name>
    <name type="common">Orbweaver spider</name>
    <name type="synonym">Epeira ventricosa</name>
    <dbReference type="NCBI Taxonomy" id="182803"/>
    <lineage>
        <taxon>Eukaryota</taxon>
        <taxon>Metazoa</taxon>
        <taxon>Ecdysozoa</taxon>
        <taxon>Arthropoda</taxon>
        <taxon>Chelicerata</taxon>
        <taxon>Arachnida</taxon>
        <taxon>Araneae</taxon>
        <taxon>Araneomorphae</taxon>
        <taxon>Entelegynae</taxon>
        <taxon>Araneoidea</taxon>
        <taxon>Araneidae</taxon>
        <taxon>Araneus</taxon>
    </lineage>
</organism>
<dbReference type="PANTHER" id="PTHR45786">
    <property type="entry name" value="DNA BINDING PROTEIN-LIKE"/>
    <property type="match status" value="1"/>
</dbReference>
<dbReference type="OrthoDB" id="1728974at2759"/>
<name>A0A4Y2G6V9_ARAVE</name>
<dbReference type="Proteomes" id="UP000499080">
    <property type="component" value="Unassembled WGS sequence"/>
</dbReference>
<dbReference type="EMBL" id="BGPR01001250">
    <property type="protein sequence ID" value="GBM49323.1"/>
    <property type="molecule type" value="Genomic_DNA"/>
</dbReference>
<evidence type="ECO:0000313" key="2">
    <source>
        <dbReference type="Proteomes" id="UP000499080"/>
    </source>
</evidence>
<dbReference type="AlphaFoldDB" id="A0A4Y2G6V9"/>
<reference evidence="1 2" key="1">
    <citation type="journal article" date="2019" name="Sci. Rep.">
        <title>Orb-weaving spider Araneus ventricosus genome elucidates the spidroin gene catalogue.</title>
        <authorList>
            <person name="Kono N."/>
            <person name="Nakamura H."/>
            <person name="Ohtoshi R."/>
            <person name="Moran D.A.P."/>
            <person name="Shinohara A."/>
            <person name="Yoshida Y."/>
            <person name="Fujiwara M."/>
            <person name="Mori M."/>
            <person name="Tomita M."/>
            <person name="Arakawa K."/>
        </authorList>
    </citation>
    <scope>NUCLEOTIDE SEQUENCE [LARGE SCALE GENOMIC DNA]</scope>
</reference>
<evidence type="ECO:0000313" key="1">
    <source>
        <dbReference type="EMBL" id="GBM49323.1"/>
    </source>
</evidence>
<sequence length="97" mass="11390">MSADQCKLKIRANKTPVGEHGQRFNAPTVNKVAIVMVADESYRRDIIIQKICEGLERIAETHRSYDSLQYPIIFWHGEDGYHFHLKQTKDINWINYK</sequence>
<keyword evidence="2" id="KW-1185">Reference proteome</keyword>
<protein>
    <submittedName>
        <fullName evidence="1">Uncharacterized protein</fullName>
    </submittedName>
</protein>
<dbReference type="PANTHER" id="PTHR45786:SF74">
    <property type="entry name" value="ATP-DEPENDENT DNA HELICASE"/>
    <property type="match status" value="1"/>
</dbReference>
<accession>A0A4Y2G6V9</accession>
<proteinExistence type="predicted"/>
<gene>
    <name evidence="1" type="ORF">AVEN_199034_1</name>
</gene>